<feature type="non-terminal residue" evidence="2">
    <location>
        <position position="1"/>
    </location>
</feature>
<dbReference type="SUPFAM" id="SSF50630">
    <property type="entry name" value="Acid proteases"/>
    <property type="match status" value="1"/>
</dbReference>
<proteinExistence type="predicted"/>
<evidence type="ECO:0000256" key="1">
    <source>
        <dbReference type="SAM" id="MobiDB-lite"/>
    </source>
</evidence>
<keyword evidence="3" id="KW-1185">Reference proteome</keyword>
<reference evidence="2 3" key="1">
    <citation type="submission" date="2016-10" db="EMBL/GenBank/DDBJ databases">
        <title>Genome sequence of the basidiomycete white-rot fungus Trametes pubescens.</title>
        <authorList>
            <person name="Makela M.R."/>
            <person name="Granchi Z."/>
            <person name="Peng M."/>
            <person name="De Vries R.P."/>
            <person name="Grigoriev I."/>
            <person name="Riley R."/>
            <person name="Hilden K."/>
        </authorList>
    </citation>
    <scope>NUCLEOTIDE SEQUENCE [LARGE SCALE GENOMIC DNA]</scope>
    <source>
        <strain evidence="2 3">FBCC735</strain>
    </source>
</reference>
<feature type="region of interest" description="Disordered" evidence="1">
    <location>
        <begin position="18"/>
        <end position="54"/>
    </location>
</feature>
<feature type="region of interest" description="Disordered" evidence="1">
    <location>
        <begin position="70"/>
        <end position="100"/>
    </location>
</feature>
<organism evidence="2 3">
    <name type="scientific">Trametes pubescens</name>
    <name type="common">White-rot fungus</name>
    <dbReference type="NCBI Taxonomy" id="154538"/>
    <lineage>
        <taxon>Eukaryota</taxon>
        <taxon>Fungi</taxon>
        <taxon>Dikarya</taxon>
        <taxon>Basidiomycota</taxon>
        <taxon>Agaricomycotina</taxon>
        <taxon>Agaricomycetes</taxon>
        <taxon>Polyporales</taxon>
        <taxon>Polyporaceae</taxon>
        <taxon>Trametes</taxon>
    </lineage>
</organism>
<dbReference type="AlphaFoldDB" id="A0A1M2VWV9"/>
<evidence type="ECO:0000313" key="2">
    <source>
        <dbReference type="EMBL" id="OJT12063.1"/>
    </source>
</evidence>
<dbReference type="InterPro" id="IPR021109">
    <property type="entry name" value="Peptidase_aspartic_dom_sf"/>
</dbReference>
<name>A0A1M2VWV9_TRAPU</name>
<gene>
    <name evidence="2" type="ORF">TRAPUB_11390</name>
</gene>
<dbReference type="EMBL" id="MNAD01000533">
    <property type="protein sequence ID" value="OJT12063.1"/>
    <property type="molecule type" value="Genomic_DNA"/>
</dbReference>
<dbReference type="Proteomes" id="UP000184267">
    <property type="component" value="Unassembled WGS sequence"/>
</dbReference>
<feature type="compositionally biased region" description="Basic and acidic residues" evidence="1">
    <location>
        <begin position="38"/>
        <end position="49"/>
    </location>
</feature>
<dbReference type="Gene3D" id="2.40.70.10">
    <property type="entry name" value="Acid Proteases"/>
    <property type="match status" value="1"/>
</dbReference>
<protein>
    <submittedName>
        <fullName evidence="2">Uncharacterized protein</fullName>
    </submittedName>
</protein>
<sequence>RAWDMRFRGEFLGFVPHNPAVSVTPEGSHEGANVSDVTSHRAEDVHDDPLSSPASVASTLVDSMADLNLAKNTDSAPPNIPAPSIIRSDGDPGDSDPFQGTFLIPKRRAAYDNTLADSNPQILSRCQLYLMTVSFWQEIAEGLKTELGSNPKNSSFRLMIDTGSTMAWIIGHGCREAVGEKGSEVARDWPPGFVRDGRRMTVYKHGVSKVNGEWVLDPNAVLGRVAYADGNVALLTLMEKEQVVTIGSCYDWGTARYPSPFRMWFKFGVAYAMSPSLYQTTYDGTVGFNLRSAQPHFEGASESERNPPSFAAALIDQKALLPPDTGDSDRGIIYYFGLRLSRSKESFLGLNHWPCADLNDPQMLTGVPIWSHRIPVVSTTQWVVEMISMLFERYILDETDDTHSWVVVDNSLFNFGQDGRDSIRVMLDTGCSSSWGPPALIRHFRRTVFDVGNVGPTIGALNLRLDNKQGDTPALGAVAPSIAETPPPFVCPDSSDLHLWRVKLQFKGRGGRAVDNFFQSMFVSMHNVSSDRPGRAYVKMAPQWQDEIDDFKLPGPPPAQE</sequence>
<accession>A0A1M2VWV9</accession>
<evidence type="ECO:0000313" key="3">
    <source>
        <dbReference type="Proteomes" id="UP000184267"/>
    </source>
</evidence>
<comment type="caution">
    <text evidence="2">The sequence shown here is derived from an EMBL/GenBank/DDBJ whole genome shotgun (WGS) entry which is preliminary data.</text>
</comment>
<dbReference type="OrthoDB" id="2747343at2759"/>